<feature type="transmembrane region" description="Helical" evidence="1">
    <location>
        <begin position="41"/>
        <end position="59"/>
    </location>
</feature>
<evidence type="ECO:0000313" key="3">
    <source>
        <dbReference type="EMBL" id="KAK7260816.1"/>
    </source>
</evidence>
<keyword evidence="1" id="KW-0812">Transmembrane</keyword>
<keyword evidence="4" id="KW-1185">Reference proteome</keyword>
<comment type="caution">
    <text evidence="3">The sequence shown here is derived from an EMBL/GenBank/DDBJ whole genome shotgun (WGS) entry which is preliminary data.</text>
</comment>
<organism evidence="3 4">
    <name type="scientific">Crotalaria pallida</name>
    <name type="common">Smooth rattlebox</name>
    <name type="synonym">Crotalaria striata</name>
    <dbReference type="NCBI Taxonomy" id="3830"/>
    <lineage>
        <taxon>Eukaryota</taxon>
        <taxon>Viridiplantae</taxon>
        <taxon>Streptophyta</taxon>
        <taxon>Embryophyta</taxon>
        <taxon>Tracheophyta</taxon>
        <taxon>Spermatophyta</taxon>
        <taxon>Magnoliopsida</taxon>
        <taxon>eudicotyledons</taxon>
        <taxon>Gunneridae</taxon>
        <taxon>Pentapetalae</taxon>
        <taxon>rosids</taxon>
        <taxon>fabids</taxon>
        <taxon>Fabales</taxon>
        <taxon>Fabaceae</taxon>
        <taxon>Papilionoideae</taxon>
        <taxon>50 kb inversion clade</taxon>
        <taxon>genistoids sensu lato</taxon>
        <taxon>core genistoids</taxon>
        <taxon>Crotalarieae</taxon>
        <taxon>Crotalaria</taxon>
    </lineage>
</organism>
<proteinExistence type="predicted"/>
<keyword evidence="1" id="KW-0472">Membrane</keyword>
<sequence length="75" mass="8465">MFASKLLIFILVLLSLSLSLSVSLSLSFESAHTLSLLPQSSLHFLLTLILLYLCAYFHFKLLTSPLRFPLLDHSE</sequence>
<dbReference type="EMBL" id="JAYWIO010000005">
    <property type="protein sequence ID" value="KAK7260816.1"/>
    <property type="molecule type" value="Genomic_DNA"/>
</dbReference>
<dbReference type="Proteomes" id="UP001372338">
    <property type="component" value="Unassembled WGS sequence"/>
</dbReference>
<evidence type="ECO:0000256" key="1">
    <source>
        <dbReference type="SAM" id="Phobius"/>
    </source>
</evidence>
<name>A0AAN9I591_CROPI</name>
<accession>A0AAN9I591</accession>
<dbReference type="AlphaFoldDB" id="A0AAN9I591"/>
<evidence type="ECO:0000313" key="4">
    <source>
        <dbReference type="Proteomes" id="UP001372338"/>
    </source>
</evidence>
<keyword evidence="1" id="KW-1133">Transmembrane helix</keyword>
<gene>
    <name evidence="3" type="ORF">RIF29_27114</name>
</gene>
<keyword evidence="2" id="KW-0732">Signal</keyword>
<feature type="signal peptide" evidence="2">
    <location>
        <begin position="1"/>
        <end position="21"/>
    </location>
</feature>
<reference evidence="3 4" key="1">
    <citation type="submission" date="2024-01" db="EMBL/GenBank/DDBJ databases">
        <title>The genomes of 5 underutilized Papilionoideae crops provide insights into root nodulation and disease resistanc.</title>
        <authorList>
            <person name="Yuan L."/>
        </authorList>
    </citation>
    <scope>NUCLEOTIDE SEQUENCE [LARGE SCALE GENOMIC DNA]</scope>
    <source>
        <strain evidence="3">ZHUSHIDOU_FW_LH</strain>
        <tissue evidence="3">Leaf</tissue>
    </source>
</reference>
<evidence type="ECO:0000256" key="2">
    <source>
        <dbReference type="SAM" id="SignalP"/>
    </source>
</evidence>
<protein>
    <submittedName>
        <fullName evidence="3">Uncharacterized protein</fullName>
    </submittedName>
</protein>
<feature type="chain" id="PRO_5042866910" evidence="2">
    <location>
        <begin position="22"/>
        <end position="75"/>
    </location>
</feature>